<sequence length="436" mass="50629">MDRKSNFSSYLSGRFGDVSNSDTEGDAFDEESMSNFLDKMPDNQLYDPNNLNRNQSFQIIESNDQATDQIDDLSNQTDDQNNLIEEHSTLKEDQNNQIKHNLSSENQKEKIPKSLDKIDSSVLVFGQFFNPLQISDSFIKKPLPPLNLIAERTKILLYNEKEISNAMKHFCKLRYRRKEVSLDPFEYFILLFLNKHYPNANEDTISRFHYLFWGGHTMGLLTRNLNEIPKHDPYVFINAFAEHMADLEKDFIDFDFTPDDLLLAGIQQETYDLWKKSINNDKIKKDENDISDTLTKPEIVDINIEKLEQVEGYLGQDTFTLKTLAKLISTEIEYNITLKSTVIGDRDADVDINLSEINDFQVDDNNETLCLLMLKNDLCFYLENLQSRPIFVNGFKINQSQVTYVLDQSLIEFGNLSFIFCINQSLFYKLSKAFTI</sequence>
<dbReference type="SUPFAM" id="SSF49879">
    <property type="entry name" value="SMAD/FHA domain"/>
    <property type="match status" value="1"/>
</dbReference>
<evidence type="ECO:0000256" key="1">
    <source>
        <dbReference type="SAM" id="MobiDB-lite"/>
    </source>
</evidence>
<organism evidence="2 3">
    <name type="scientific">Tritrichomonas musculus</name>
    <dbReference type="NCBI Taxonomy" id="1915356"/>
    <lineage>
        <taxon>Eukaryota</taxon>
        <taxon>Metamonada</taxon>
        <taxon>Parabasalia</taxon>
        <taxon>Tritrichomonadida</taxon>
        <taxon>Tritrichomonadidae</taxon>
        <taxon>Tritrichomonas</taxon>
    </lineage>
</organism>
<dbReference type="EMBL" id="JAPFFF010000037">
    <property type="protein sequence ID" value="KAK8842570.1"/>
    <property type="molecule type" value="Genomic_DNA"/>
</dbReference>
<evidence type="ECO:0008006" key="4">
    <source>
        <dbReference type="Google" id="ProtNLM"/>
    </source>
</evidence>
<accession>A0ABR2HB10</accession>
<dbReference type="PANTHER" id="PTHR13233">
    <property type="entry name" value="MICROSPHERULE PROTEIN 1"/>
    <property type="match status" value="1"/>
</dbReference>
<dbReference type="InterPro" id="IPR008984">
    <property type="entry name" value="SMAD_FHA_dom_sf"/>
</dbReference>
<dbReference type="PANTHER" id="PTHR13233:SF0">
    <property type="entry name" value="MICROSPHERULE PROTEIN 1"/>
    <property type="match status" value="1"/>
</dbReference>
<reference evidence="2 3" key="1">
    <citation type="submission" date="2024-04" db="EMBL/GenBank/DDBJ databases">
        <title>Tritrichomonas musculus Genome.</title>
        <authorList>
            <person name="Alves-Ferreira E."/>
            <person name="Grigg M."/>
            <person name="Lorenzi H."/>
            <person name="Galac M."/>
        </authorList>
    </citation>
    <scope>NUCLEOTIDE SEQUENCE [LARGE SCALE GENOMIC DNA]</scope>
    <source>
        <strain evidence="2 3">EAF2021</strain>
    </source>
</reference>
<name>A0ABR2HB10_9EUKA</name>
<proteinExistence type="predicted"/>
<feature type="compositionally biased region" description="Acidic residues" evidence="1">
    <location>
        <begin position="23"/>
        <end position="32"/>
    </location>
</feature>
<feature type="region of interest" description="Disordered" evidence="1">
    <location>
        <begin position="1"/>
        <end position="39"/>
    </location>
</feature>
<dbReference type="InterPro" id="IPR037912">
    <property type="entry name" value="MCRS1"/>
</dbReference>
<evidence type="ECO:0000313" key="3">
    <source>
        <dbReference type="Proteomes" id="UP001470230"/>
    </source>
</evidence>
<evidence type="ECO:0000313" key="2">
    <source>
        <dbReference type="EMBL" id="KAK8842570.1"/>
    </source>
</evidence>
<comment type="caution">
    <text evidence="2">The sequence shown here is derived from an EMBL/GenBank/DDBJ whole genome shotgun (WGS) entry which is preliminary data.</text>
</comment>
<dbReference type="Proteomes" id="UP001470230">
    <property type="component" value="Unassembled WGS sequence"/>
</dbReference>
<gene>
    <name evidence="2" type="ORF">M9Y10_025428</name>
</gene>
<keyword evidence="3" id="KW-1185">Reference proteome</keyword>
<feature type="compositionally biased region" description="Polar residues" evidence="1">
    <location>
        <begin position="1"/>
        <end position="11"/>
    </location>
</feature>
<protein>
    <recommendedName>
        <fullName evidence="4">FHA domain-containing protein</fullName>
    </recommendedName>
</protein>